<proteinExistence type="predicted"/>
<dbReference type="EMBL" id="SWBM01000005">
    <property type="protein sequence ID" value="TKC15502.1"/>
    <property type="molecule type" value="Genomic_DNA"/>
</dbReference>
<dbReference type="InterPro" id="IPR002826">
    <property type="entry name" value="MptE-like"/>
</dbReference>
<gene>
    <name evidence="2" type="ORF">FA727_18975</name>
</gene>
<dbReference type="AlphaFoldDB" id="A0A4U1D017"/>
<dbReference type="Proteomes" id="UP000307756">
    <property type="component" value="Unassembled WGS sequence"/>
</dbReference>
<dbReference type="Pfam" id="PF01973">
    <property type="entry name" value="MptE-like"/>
    <property type="match status" value="1"/>
</dbReference>
<dbReference type="Gene3D" id="3.90.1480.10">
    <property type="entry name" value="Alpha-2,3-sialyltransferase"/>
    <property type="match status" value="1"/>
</dbReference>
<sequence length="287" mass="33952">MKVKVNIREVFKSIPIFKKFYHFLVLISRKIRLEFYYRSNDCTRLKTFQNIHHEERCFIIGNGPSLNVEDLDLLKNEVTFAAHRIYNIFSGTEWRPTYYLGQDFVLLKEIEEQAKKVEAKNKFFPINIKWLHDFNIDDAVYFYLNSEEFSTQLPRFSKNASKEVYEGYSVTYAAIQLAVYMGFKEIYLLGVDFNYAQTIDNEGNIIIQEGVKDYFSNDHNIGLKLPNLEKSFLGFLSAKNFAEDEGVLIRNATRGGKLEVFKRIQLEEVLNIEYREIWNKKQRSYQI</sequence>
<name>A0A4U1D017_9BACI</name>
<evidence type="ECO:0000313" key="3">
    <source>
        <dbReference type="Proteomes" id="UP000307756"/>
    </source>
</evidence>
<reference evidence="2 3" key="1">
    <citation type="journal article" date="2011" name="J. Microbiol.">
        <title>Bacillus kyonggiensis sp. nov., isolated from soil of a lettuce field.</title>
        <authorList>
            <person name="Dong K."/>
            <person name="Lee S."/>
        </authorList>
    </citation>
    <scope>NUCLEOTIDE SEQUENCE [LARGE SCALE GENOMIC DNA]</scope>
    <source>
        <strain evidence="2 3">NB22</strain>
    </source>
</reference>
<evidence type="ECO:0000259" key="1">
    <source>
        <dbReference type="Pfam" id="PF01973"/>
    </source>
</evidence>
<keyword evidence="3" id="KW-1185">Reference proteome</keyword>
<protein>
    <submittedName>
        <fullName evidence="2">DUF115 domain-containing protein</fullName>
    </submittedName>
</protein>
<evidence type="ECO:0000313" key="2">
    <source>
        <dbReference type="EMBL" id="TKC15502.1"/>
    </source>
</evidence>
<feature type="domain" description="6-hydroxymethylpterin diphosphokinase MptE-like" evidence="1">
    <location>
        <begin position="46"/>
        <end position="197"/>
    </location>
</feature>
<accession>A0A4U1D017</accession>
<comment type="caution">
    <text evidence="2">The sequence shown here is derived from an EMBL/GenBank/DDBJ whole genome shotgun (WGS) entry which is preliminary data.</text>
</comment>
<organism evidence="2 3">
    <name type="scientific">Robertmurraya kyonggiensis</name>
    <dbReference type="NCBI Taxonomy" id="1037680"/>
    <lineage>
        <taxon>Bacteria</taxon>
        <taxon>Bacillati</taxon>
        <taxon>Bacillota</taxon>
        <taxon>Bacilli</taxon>
        <taxon>Bacillales</taxon>
        <taxon>Bacillaceae</taxon>
        <taxon>Robertmurraya</taxon>
    </lineage>
</organism>